<reference evidence="1 2" key="1">
    <citation type="journal article" date="2012" name="Stand. Genomic Sci.">
        <title>Complete genome sequencing and analysis of Saprospira grandis str. Lewin, a predatory marine bacterium.</title>
        <authorList>
            <person name="Saw J.H."/>
            <person name="Yuryev A."/>
            <person name="Kanbe M."/>
            <person name="Hou S."/>
            <person name="Young A.G."/>
            <person name="Aizawa S."/>
            <person name="Alam M."/>
        </authorList>
    </citation>
    <scope>NUCLEOTIDE SEQUENCE [LARGE SCALE GENOMIC DNA]</scope>
    <source>
        <strain evidence="1 2">Lewin</strain>
    </source>
</reference>
<dbReference type="EMBL" id="CP002831">
    <property type="protein sequence ID" value="AFC23272.1"/>
    <property type="molecule type" value="Genomic_DNA"/>
</dbReference>
<dbReference type="HOGENOM" id="CLU_3348504_0_0_10"/>
<evidence type="ECO:0000313" key="2">
    <source>
        <dbReference type="Proteomes" id="UP000007519"/>
    </source>
</evidence>
<dbReference type="eggNOG" id="COG3328">
    <property type="taxonomic scope" value="Bacteria"/>
</dbReference>
<dbReference type="KEGG" id="sgn:SGRA_0533"/>
<dbReference type="AlphaFoldDB" id="H6KYY8"/>
<keyword evidence="2" id="KW-1185">Reference proteome</keyword>
<dbReference type="Proteomes" id="UP000007519">
    <property type="component" value="Chromosome"/>
</dbReference>
<evidence type="ECO:0000313" key="1">
    <source>
        <dbReference type="EMBL" id="AFC23272.1"/>
    </source>
</evidence>
<protein>
    <submittedName>
        <fullName evidence="1">Uncharacterized protein</fullName>
    </submittedName>
</protein>
<dbReference type="STRING" id="984262.SGRA_0533"/>
<accession>H6KYY8</accession>
<gene>
    <name evidence="1" type="ordered locus">SGRA_0533</name>
</gene>
<organism evidence="1 2">
    <name type="scientific">Saprospira grandis (strain Lewin)</name>
    <dbReference type="NCBI Taxonomy" id="984262"/>
    <lineage>
        <taxon>Bacteria</taxon>
        <taxon>Pseudomonadati</taxon>
        <taxon>Bacteroidota</taxon>
        <taxon>Saprospiria</taxon>
        <taxon>Saprospirales</taxon>
        <taxon>Saprospiraceae</taxon>
        <taxon>Saprospira</taxon>
    </lineage>
</organism>
<proteinExistence type="predicted"/>
<sequence>MDKKQEELLNRLLGDVKNIEELDKLTDDLKKRGIKVC</sequence>
<name>H6KYY8_SAPGL</name>